<evidence type="ECO:0000259" key="1">
    <source>
        <dbReference type="Pfam" id="PF01464"/>
    </source>
</evidence>
<evidence type="ECO:0000313" key="2">
    <source>
        <dbReference type="EMBL" id="AHC16600.1"/>
    </source>
</evidence>
<feature type="domain" description="Transglycosylase SLT" evidence="1">
    <location>
        <begin position="73"/>
        <end position="166"/>
    </location>
</feature>
<reference evidence="2 3" key="1">
    <citation type="journal article" date="2015" name="Stand. Genomic Sci.">
        <title>Complete genome sequence and description of Salinispira pacifica gen. nov., sp. nov., a novel spirochaete isolated form a hypersaline microbial mat.</title>
        <authorList>
            <person name="Ben Hania W."/>
            <person name="Joseph M."/>
            <person name="Schumann P."/>
            <person name="Bunk B."/>
            <person name="Fiebig A."/>
            <person name="Sproer C."/>
            <person name="Klenk H.P."/>
            <person name="Fardeau M.L."/>
            <person name="Spring S."/>
        </authorList>
    </citation>
    <scope>NUCLEOTIDE SEQUENCE [LARGE SCALE GENOMIC DNA]</scope>
    <source>
        <strain evidence="2 3">L21-RPul-D2</strain>
    </source>
</reference>
<dbReference type="OrthoDB" id="360732at2"/>
<gene>
    <name evidence="2" type="ORF">L21SP2_3260</name>
</gene>
<dbReference type="Pfam" id="PF01464">
    <property type="entry name" value="SLT"/>
    <property type="match status" value="1"/>
</dbReference>
<dbReference type="SUPFAM" id="SSF53955">
    <property type="entry name" value="Lysozyme-like"/>
    <property type="match status" value="1"/>
</dbReference>
<dbReference type="CDD" id="cd00254">
    <property type="entry name" value="LT-like"/>
    <property type="match status" value="1"/>
</dbReference>
<accession>V5WLW7</accession>
<dbReference type="AlphaFoldDB" id="V5WLW7"/>
<dbReference type="EMBL" id="CP006939">
    <property type="protein sequence ID" value="AHC16600.1"/>
    <property type="molecule type" value="Genomic_DNA"/>
</dbReference>
<sequence>MNRKSRKVAFYIPEKSELYGSAGQPDLPSLDVFFYSDAPAIHFYRNPQTRGAVKDFFVSLAGSEQVALSAMYYSDKHNLPFTLVFSLMHTESRFLPDAVNQNATSIDRGVFQLNNLAFPHLNEHDFFDPDLNASYGVSHLEWCLSVSSSLDEALAIYNAGYGKVKRGDIPASTIRYIAKIHEYRRTLEEEFYRYLVAEIPHRVLNLAAVPAASHTP</sequence>
<dbReference type="Gene3D" id="1.10.530.10">
    <property type="match status" value="1"/>
</dbReference>
<dbReference type="STRING" id="1307761.L21SP2_3260"/>
<proteinExistence type="predicted"/>
<dbReference type="HOGENOM" id="CLU_1276857_0_0_12"/>
<organism evidence="2 3">
    <name type="scientific">Salinispira pacifica</name>
    <dbReference type="NCBI Taxonomy" id="1307761"/>
    <lineage>
        <taxon>Bacteria</taxon>
        <taxon>Pseudomonadati</taxon>
        <taxon>Spirochaetota</taxon>
        <taxon>Spirochaetia</taxon>
        <taxon>Spirochaetales</taxon>
        <taxon>Spirochaetaceae</taxon>
        <taxon>Salinispira</taxon>
    </lineage>
</organism>
<name>V5WLW7_9SPIO</name>
<keyword evidence="3" id="KW-1185">Reference proteome</keyword>
<evidence type="ECO:0000313" key="3">
    <source>
        <dbReference type="Proteomes" id="UP000018680"/>
    </source>
</evidence>
<dbReference type="KEGG" id="slr:L21SP2_3260"/>
<dbReference type="Proteomes" id="UP000018680">
    <property type="component" value="Chromosome"/>
</dbReference>
<protein>
    <recommendedName>
        <fullName evidence="1">Transglycosylase SLT domain-containing protein</fullName>
    </recommendedName>
</protein>
<dbReference type="RefSeq" id="WP_024269493.1">
    <property type="nucleotide sequence ID" value="NC_023035.1"/>
</dbReference>
<dbReference type="InterPro" id="IPR023346">
    <property type="entry name" value="Lysozyme-like_dom_sf"/>
</dbReference>
<dbReference type="InterPro" id="IPR008258">
    <property type="entry name" value="Transglycosylase_SLT_dom_1"/>
</dbReference>
<dbReference type="eggNOG" id="COG0741">
    <property type="taxonomic scope" value="Bacteria"/>
</dbReference>